<dbReference type="GO" id="GO:0009279">
    <property type="term" value="C:cell outer membrane"/>
    <property type="evidence" value="ECO:0007669"/>
    <property type="project" value="UniProtKB-SubCell"/>
</dbReference>
<dbReference type="Proteomes" id="UP000430222">
    <property type="component" value="Unassembled WGS sequence"/>
</dbReference>
<evidence type="ECO:0000256" key="4">
    <source>
        <dbReference type="RuleBase" id="RU004003"/>
    </source>
</evidence>
<dbReference type="PANTHER" id="PTHR30332:SF17">
    <property type="entry name" value="TYPE IV PILIATION SYSTEM PROTEIN DR_0774-RELATED"/>
    <property type="match status" value="1"/>
</dbReference>
<keyword evidence="3" id="KW-0472">Membrane</keyword>
<dbReference type="GO" id="GO:0015627">
    <property type="term" value="C:type II protein secretion system complex"/>
    <property type="evidence" value="ECO:0007669"/>
    <property type="project" value="TreeGrafter"/>
</dbReference>
<dbReference type="EMBL" id="VUNL01000001">
    <property type="protein sequence ID" value="MSV23643.1"/>
    <property type="molecule type" value="Genomic_DNA"/>
</dbReference>
<dbReference type="InterPro" id="IPR004846">
    <property type="entry name" value="T2SS/T3SS_dom"/>
</dbReference>
<dbReference type="GO" id="GO:0009306">
    <property type="term" value="P:protein secretion"/>
    <property type="evidence" value="ECO:0007669"/>
    <property type="project" value="InterPro"/>
</dbReference>
<dbReference type="PRINTS" id="PR00811">
    <property type="entry name" value="BCTERIALGSPD"/>
</dbReference>
<accession>A0A6I2UN75</accession>
<comment type="subcellular location">
    <subcellularLocation>
        <location evidence="5">Cell outer membrane</location>
    </subcellularLocation>
    <subcellularLocation>
        <location evidence="1">Membrane</location>
    </subcellularLocation>
</comment>
<gene>
    <name evidence="9" type="ORF">FYJ78_00215</name>
</gene>
<dbReference type="InterPro" id="IPR001775">
    <property type="entry name" value="GspD/PilQ"/>
</dbReference>
<evidence type="ECO:0000256" key="2">
    <source>
        <dbReference type="ARBA" id="ARBA00022729"/>
    </source>
</evidence>
<keyword evidence="5" id="KW-0813">Transport</keyword>
<evidence type="ECO:0000259" key="8">
    <source>
        <dbReference type="Pfam" id="PF03958"/>
    </source>
</evidence>
<dbReference type="RefSeq" id="WP_154619407.1">
    <property type="nucleotide sequence ID" value="NZ_CBCTNG010000013.1"/>
</dbReference>
<dbReference type="PANTHER" id="PTHR30332">
    <property type="entry name" value="PROBABLE GENERAL SECRETION PATHWAY PROTEIN D"/>
    <property type="match status" value="1"/>
</dbReference>
<organism evidence="9 10">
    <name type="scientific">Selenomonas montiformis</name>
    <dbReference type="NCBI Taxonomy" id="2652285"/>
    <lineage>
        <taxon>Bacteria</taxon>
        <taxon>Bacillati</taxon>
        <taxon>Bacillota</taxon>
        <taxon>Negativicutes</taxon>
        <taxon>Selenomonadales</taxon>
        <taxon>Selenomonadaceae</taxon>
        <taxon>Selenomonas</taxon>
    </lineage>
</organism>
<dbReference type="InterPro" id="IPR050810">
    <property type="entry name" value="Bact_Secretion_Sys_Channel"/>
</dbReference>
<evidence type="ECO:0000313" key="9">
    <source>
        <dbReference type="EMBL" id="MSV23643.1"/>
    </source>
</evidence>
<comment type="caution">
    <text evidence="9">The sequence shown here is derived from an EMBL/GenBank/DDBJ whole genome shotgun (WGS) entry which is preliminary data.</text>
</comment>
<feature type="domain" description="Type II/III secretion system secretin-like" evidence="7">
    <location>
        <begin position="287"/>
        <end position="443"/>
    </location>
</feature>
<evidence type="ECO:0000259" key="7">
    <source>
        <dbReference type="Pfam" id="PF00263"/>
    </source>
</evidence>
<evidence type="ECO:0000313" key="10">
    <source>
        <dbReference type="Proteomes" id="UP000430222"/>
    </source>
</evidence>
<keyword evidence="10" id="KW-1185">Reference proteome</keyword>
<dbReference type="Pfam" id="PF03958">
    <property type="entry name" value="Secretin_N"/>
    <property type="match status" value="1"/>
</dbReference>
<dbReference type="InterPro" id="IPR038591">
    <property type="entry name" value="NolW-like_sf"/>
</dbReference>
<dbReference type="Gene3D" id="3.30.1370.130">
    <property type="match status" value="1"/>
</dbReference>
<evidence type="ECO:0000256" key="1">
    <source>
        <dbReference type="ARBA" id="ARBA00004370"/>
    </source>
</evidence>
<feature type="domain" description="NolW-like" evidence="8">
    <location>
        <begin position="110"/>
        <end position="201"/>
    </location>
</feature>
<protein>
    <submittedName>
        <fullName evidence="9">Type II and III secretion system protein</fullName>
    </submittedName>
</protein>
<dbReference type="Pfam" id="PF00263">
    <property type="entry name" value="Secretin"/>
    <property type="match status" value="1"/>
</dbReference>
<proteinExistence type="inferred from homology"/>
<evidence type="ECO:0000256" key="6">
    <source>
        <dbReference type="SAM" id="MobiDB-lite"/>
    </source>
</evidence>
<evidence type="ECO:0000256" key="3">
    <source>
        <dbReference type="ARBA" id="ARBA00023136"/>
    </source>
</evidence>
<keyword evidence="2" id="KW-0732">Signal</keyword>
<sequence length="456" mass="49837">MRWIRGVQAVRLAGFAVLCLFAATDFSMASPMQLKTVEADVRPVFLSVAKAGGFNLILDDGVTGRVTLNLSGEPERLLELIAASQGLCAVRDGDVYVVTTAKKAAAMRRVHTYTVRYADPHELASAVNMSLQSEGKSDSAANNIISDKKKSKMKEWNDREENRAGRVLVDESAGALLFYGTESEAQSAEAVLRKLDIPAPQVSLEARVIALSREASKHLGIEWQWSELPQYPEHRRTYRHEGKSNERREDEVYRRWNGGDQVPGVIQFGHGPDGVPFEAYFSARINALISQGKARVLARPNITTVQGHEAVINIGGDIPVPVQSVTNATTTTSITYRQAGIILRCLPRVNADGQITAAVHTEVSSPLYVNDIKAYRFQKRSADTTVRLCDGGTMVIGGLIGSEESRNLSKVPFLGDLPVLGGFFRSLKRTHTESEVMIFLTAHQLSDSGGTKDTSP</sequence>
<feature type="region of interest" description="Disordered" evidence="6">
    <location>
        <begin position="138"/>
        <end position="157"/>
    </location>
</feature>
<dbReference type="AlphaFoldDB" id="A0A6I2UN75"/>
<name>A0A6I2UN75_9FIRM</name>
<evidence type="ECO:0000256" key="5">
    <source>
        <dbReference type="RuleBase" id="RU004004"/>
    </source>
</evidence>
<dbReference type="InterPro" id="IPR005644">
    <property type="entry name" value="NolW-like"/>
</dbReference>
<dbReference type="Gene3D" id="3.30.1370.120">
    <property type="match status" value="1"/>
</dbReference>
<reference evidence="9 10" key="1">
    <citation type="submission" date="2019-08" db="EMBL/GenBank/DDBJ databases">
        <title>In-depth cultivation of the pig gut microbiome towards novel bacterial diversity and tailored functional studies.</title>
        <authorList>
            <person name="Wylensek D."/>
            <person name="Hitch T.C.A."/>
            <person name="Clavel T."/>
        </authorList>
    </citation>
    <scope>NUCLEOTIDE SEQUENCE [LARGE SCALE GENOMIC DNA]</scope>
    <source>
        <strain evidence="10">WCA-380-WT-3B3</strain>
    </source>
</reference>
<comment type="similarity">
    <text evidence="4">Belongs to the bacterial secretin family.</text>
</comment>